<keyword evidence="11" id="KW-1185">Reference proteome</keyword>
<keyword evidence="5 7" id="KW-0472">Membrane</keyword>
<keyword evidence="6 7" id="KW-0131">Cell cycle</keyword>
<evidence type="ECO:0000256" key="7">
    <source>
        <dbReference type="HAMAP-Rule" id="MF_00910"/>
    </source>
</evidence>
<evidence type="ECO:0000313" key="12">
    <source>
        <dbReference type="Proteomes" id="UP000051751"/>
    </source>
</evidence>
<evidence type="ECO:0000313" key="10">
    <source>
        <dbReference type="EMBL" id="KRN34113.1"/>
    </source>
</evidence>
<dbReference type="EMBL" id="JQAZ01000001">
    <property type="protein sequence ID" value="KRN34113.1"/>
    <property type="molecule type" value="Genomic_DNA"/>
</dbReference>
<dbReference type="HAMAP" id="MF_00910">
    <property type="entry name" value="FtsL"/>
    <property type="match status" value="1"/>
</dbReference>
<dbReference type="STRING" id="81857.IV38_GL000242"/>
<dbReference type="RefSeq" id="WP_057768706.1">
    <property type="nucleotide sequence ID" value="NZ_JQAT01000001.1"/>
</dbReference>
<reference evidence="11 12" key="1">
    <citation type="journal article" date="2015" name="Genome Announc.">
        <title>Expanding the biotechnology potential of lactobacilli through comparative genomics of 213 strains and associated genera.</title>
        <authorList>
            <person name="Sun Z."/>
            <person name="Harris H.M."/>
            <person name="McCann A."/>
            <person name="Guo C."/>
            <person name="Argimon S."/>
            <person name="Zhang W."/>
            <person name="Yang X."/>
            <person name="Jeffery I.B."/>
            <person name="Cooney J.C."/>
            <person name="Kagawa T.F."/>
            <person name="Liu W."/>
            <person name="Song Y."/>
            <person name="Salvetti E."/>
            <person name="Wrobel A."/>
            <person name="Rasinkangas P."/>
            <person name="Parkhill J."/>
            <person name="Rea M.C."/>
            <person name="O'Sullivan O."/>
            <person name="Ritari J."/>
            <person name="Douillard F.P."/>
            <person name="Paul Ross R."/>
            <person name="Yang R."/>
            <person name="Briner A.E."/>
            <person name="Felis G.E."/>
            <person name="de Vos W.M."/>
            <person name="Barrangou R."/>
            <person name="Klaenhammer T.R."/>
            <person name="Caufield P.W."/>
            <person name="Cui Y."/>
            <person name="Zhang H."/>
            <person name="O'Toole P.W."/>
        </authorList>
    </citation>
    <scope>NUCLEOTIDE SEQUENCE [LARGE SCALE GENOMIC DNA]</scope>
    <source>
        <strain evidence="9 12">ATCC BAA-66</strain>
        <strain evidence="10 11">DSM 13344</strain>
    </source>
</reference>
<evidence type="ECO:0000256" key="4">
    <source>
        <dbReference type="ARBA" id="ARBA00022989"/>
    </source>
</evidence>
<sequence length="126" mass="14040">MAENTARDYSYAAPVRKERQQEVPEIHTQSQRQPQHVAVSAFEKCLMTVIGVAVGVMMLMTVSVQNQIATAQRDLQNVAQKSTTALNSNNTLKQEIGELSSADRLEYIAQQQGLKLHESNIRNVSK</sequence>
<dbReference type="NCBIfam" id="TIGR02209">
    <property type="entry name" value="ftsL_broad"/>
    <property type="match status" value="1"/>
</dbReference>
<name>A0A0R2FZY6_9LACO</name>
<organism evidence="10 11">
    <name type="scientific">Lactobacillus selangorensis</name>
    <dbReference type="NCBI Taxonomy" id="81857"/>
    <lineage>
        <taxon>Bacteria</taxon>
        <taxon>Bacillati</taxon>
        <taxon>Bacillota</taxon>
        <taxon>Bacilli</taxon>
        <taxon>Lactobacillales</taxon>
        <taxon>Lactobacillaceae</taxon>
        <taxon>Lactobacillus</taxon>
    </lineage>
</organism>
<evidence type="ECO:0000313" key="9">
    <source>
        <dbReference type="EMBL" id="KRN29358.1"/>
    </source>
</evidence>
<evidence type="ECO:0000256" key="8">
    <source>
        <dbReference type="NCBIfam" id="TIGR02209"/>
    </source>
</evidence>
<keyword evidence="1 7" id="KW-1003">Cell membrane</keyword>
<dbReference type="GO" id="GO:0032153">
    <property type="term" value="C:cell division site"/>
    <property type="evidence" value="ECO:0007669"/>
    <property type="project" value="UniProtKB-UniRule"/>
</dbReference>
<dbReference type="PATRIC" id="fig|81857.3.peg.248"/>
<comment type="subcellular location">
    <subcellularLocation>
        <location evidence="7">Cell membrane</location>
        <topology evidence="7">Single-pass type II membrane protein</topology>
    </subcellularLocation>
    <text evidence="7">Localizes to the division septum where it forms a ring structure.</text>
</comment>
<keyword evidence="4 7" id="KW-1133">Transmembrane helix</keyword>
<evidence type="ECO:0000256" key="3">
    <source>
        <dbReference type="ARBA" id="ARBA00022692"/>
    </source>
</evidence>
<gene>
    <name evidence="7" type="primary">ftsL</name>
    <name evidence="9" type="ORF">IV38_GL000242</name>
    <name evidence="10" type="ORF">IV40_GL000427</name>
</gene>
<dbReference type="GO" id="GO:0043093">
    <property type="term" value="P:FtsZ-dependent cytokinesis"/>
    <property type="evidence" value="ECO:0007669"/>
    <property type="project" value="UniProtKB-UniRule"/>
</dbReference>
<dbReference type="AlphaFoldDB" id="A0A0R2FZY6"/>
<dbReference type="InterPro" id="IPR011922">
    <property type="entry name" value="Cell_div_FtsL"/>
</dbReference>
<dbReference type="GO" id="GO:0005886">
    <property type="term" value="C:plasma membrane"/>
    <property type="evidence" value="ECO:0007669"/>
    <property type="project" value="UniProtKB-SubCell"/>
</dbReference>
<accession>A0A0R2FZY6</accession>
<evidence type="ECO:0000313" key="11">
    <source>
        <dbReference type="Proteomes" id="UP000051645"/>
    </source>
</evidence>
<comment type="similarity">
    <text evidence="7">Belongs to the FtsL family.</text>
</comment>
<dbReference type="OrthoDB" id="2298695at2"/>
<keyword evidence="3 7" id="KW-0812">Transmembrane</keyword>
<protein>
    <recommendedName>
        <fullName evidence="7 8">Cell division protein FtsL</fullName>
    </recommendedName>
</protein>
<dbReference type="EMBL" id="JQAT01000001">
    <property type="protein sequence ID" value="KRN29358.1"/>
    <property type="molecule type" value="Genomic_DNA"/>
</dbReference>
<feature type="transmembrane region" description="Helical" evidence="7">
    <location>
        <begin position="46"/>
        <end position="64"/>
    </location>
</feature>
<comment type="caution">
    <text evidence="10">The sequence shown here is derived from an EMBL/GenBank/DDBJ whole genome shotgun (WGS) entry which is preliminary data.</text>
</comment>
<dbReference type="Proteomes" id="UP000051751">
    <property type="component" value="Unassembled WGS sequence"/>
</dbReference>
<evidence type="ECO:0000256" key="5">
    <source>
        <dbReference type="ARBA" id="ARBA00023136"/>
    </source>
</evidence>
<evidence type="ECO:0000256" key="6">
    <source>
        <dbReference type="ARBA" id="ARBA00023306"/>
    </source>
</evidence>
<evidence type="ECO:0000256" key="1">
    <source>
        <dbReference type="ARBA" id="ARBA00022475"/>
    </source>
</evidence>
<comment type="function">
    <text evidence="7">Essential cell division protein.</text>
</comment>
<evidence type="ECO:0000256" key="2">
    <source>
        <dbReference type="ARBA" id="ARBA00022618"/>
    </source>
</evidence>
<keyword evidence="2 7" id="KW-0132">Cell division</keyword>
<proteinExistence type="inferred from homology"/>
<dbReference type="Proteomes" id="UP000051645">
    <property type="component" value="Unassembled WGS sequence"/>
</dbReference>